<dbReference type="GO" id="GO:0015297">
    <property type="term" value="F:antiporter activity"/>
    <property type="evidence" value="ECO:0007669"/>
    <property type="project" value="InterPro"/>
</dbReference>
<dbReference type="Pfam" id="PF01554">
    <property type="entry name" value="MatE"/>
    <property type="match status" value="2"/>
</dbReference>
<keyword evidence="5 7" id="KW-1133">Transmembrane helix</keyword>
<dbReference type="Proteomes" id="UP000464374">
    <property type="component" value="Chromosome"/>
</dbReference>
<comment type="subcellular location">
    <subcellularLocation>
        <location evidence="1">Cell membrane</location>
        <topology evidence="1">Multi-pass membrane protein</topology>
    </subcellularLocation>
</comment>
<dbReference type="NCBIfam" id="TIGR00797">
    <property type="entry name" value="matE"/>
    <property type="match status" value="1"/>
</dbReference>
<evidence type="ECO:0000256" key="5">
    <source>
        <dbReference type="ARBA" id="ARBA00022989"/>
    </source>
</evidence>
<feature type="transmembrane region" description="Helical" evidence="7">
    <location>
        <begin position="99"/>
        <end position="122"/>
    </location>
</feature>
<sequence length="447" mass="48512">MIAGQRNSDLTEGIIWKLLIIFTVPILVGNFFQHLYTTADAVIIGRFTGKEGLAAIDSVFSLLKLPVNLFSGLSAGSSILISQLYGAKKYGELSKTIHTALMLTLITGALLSVTGVLLSPALLVMMDVPADIFDATLLYVRIYFGDMLISLFYNIAAGILRAMGNAQTPFYALVVSSGINVILDIVFIGVFKWGIGGAAFATVLAQLCSAVILFVTLSKKSSLCPLHISQLKLYGSAAAAIAKLGIPIGLQSILFPIANMIIQARINGTGTEHIAAWALCGKLDFLIWISIEAMTTAVSTFVAQNYGAKKYDRVNTGIRTGLLIGVTVIGILSAILYFWCVPLGKLFIGAEDYGVLTTMERLMHLIAPFYTVFVFSETLSAAMYGIGETFKPMIITLLGICVFRILWIWCVVPLYPSIEVIVWAFPASWSLTTVAFIVAYLRLRRNI</sequence>
<dbReference type="InterPro" id="IPR002528">
    <property type="entry name" value="MATE_fam"/>
</dbReference>
<accession>A0A6P1Y0M2</accession>
<gene>
    <name evidence="8" type="ORF">GWP43_02305</name>
</gene>
<dbReference type="PANTHER" id="PTHR43549">
    <property type="entry name" value="MULTIDRUG RESISTANCE PROTEIN YPNP-RELATED"/>
    <property type="match status" value="1"/>
</dbReference>
<feature type="transmembrane region" description="Helical" evidence="7">
    <location>
        <begin position="238"/>
        <end position="262"/>
    </location>
</feature>
<feature type="transmembrane region" description="Helical" evidence="7">
    <location>
        <begin position="67"/>
        <end position="87"/>
    </location>
</feature>
<feature type="transmembrane region" description="Helical" evidence="7">
    <location>
        <begin position="170"/>
        <end position="191"/>
    </location>
</feature>
<evidence type="ECO:0000256" key="6">
    <source>
        <dbReference type="ARBA" id="ARBA00023136"/>
    </source>
</evidence>
<keyword evidence="6 7" id="KW-0472">Membrane</keyword>
<proteinExistence type="predicted"/>
<feature type="transmembrane region" description="Helical" evidence="7">
    <location>
        <begin position="320"/>
        <end position="339"/>
    </location>
</feature>
<feature type="transmembrane region" description="Helical" evidence="7">
    <location>
        <begin position="421"/>
        <end position="441"/>
    </location>
</feature>
<evidence type="ECO:0000313" key="8">
    <source>
        <dbReference type="EMBL" id="QHX42472.1"/>
    </source>
</evidence>
<organism evidence="8 9">
    <name type="scientific">Treponema vincentii</name>
    <dbReference type="NCBI Taxonomy" id="69710"/>
    <lineage>
        <taxon>Bacteria</taxon>
        <taxon>Pseudomonadati</taxon>
        <taxon>Spirochaetota</taxon>
        <taxon>Spirochaetia</taxon>
        <taxon>Spirochaetales</taxon>
        <taxon>Treponemataceae</taxon>
        <taxon>Treponema</taxon>
    </lineage>
</organism>
<dbReference type="InterPro" id="IPR048279">
    <property type="entry name" value="MdtK-like"/>
</dbReference>
<feature type="transmembrane region" description="Helical" evidence="7">
    <location>
        <begin position="142"/>
        <end position="163"/>
    </location>
</feature>
<dbReference type="InterPro" id="IPR052031">
    <property type="entry name" value="Membrane_Transporter-Flippase"/>
</dbReference>
<feature type="transmembrane region" description="Helical" evidence="7">
    <location>
        <begin position="285"/>
        <end position="308"/>
    </location>
</feature>
<keyword evidence="2" id="KW-0813">Transport</keyword>
<feature type="transmembrane region" description="Helical" evidence="7">
    <location>
        <begin position="197"/>
        <end position="217"/>
    </location>
</feature>
<dbReference type="GO" id="GO:0042910">
    <property type="term" value="F:xenobiotic transmembrane transporter activity"/>
    <property type="evidence" value="ECO:0007669"/>
    <property type="project" value="InterPro"/>
</dbReference>
<keyword evidence="4 7" id="KW-0812">Transmembrane</keyword>
<dbReference type="RefSeq" id="WP_162662384.1">
    <property type="nucleotide sequence ID" value="NZ_CP048020.1"/>
</dbReference>
<evidence type="ECO:0000256" key="3">
    <source>
        <dbReference type="ARBA" id="ARBA00022475"/>
    </source>
</evidence>
<dbReference type="EMBL" id="CP048020">
    <property type="protein sequence ID" value="QHX42472.1"/>
    <property type="molecule type" value="Genomic_DNA"/>
</dbReference>
<evidence type="ECO:0000256" key="2">
    <source>
        <dbReference type="ARBA" id="ARBA00022448"/>
    </source>
</evidence>
<feature type="transmembrane region" description="Helical" evidence="7">
    <location>
        <begin position="393"/>
        <end position="415"/>
    </location>
</feature>
<feature type="transmembrane region" description="Helical" evidence="7">
    <location>
        <begin position="14"/>
        <end position="32"/>
    </location>
</feature>
<keyword evidence="3" id="KW-1003">Cell membrane</keyword>
<protein>
    <submittedName>
        <fullName evidence="8">MATE family efflux transporter</fullName>
    </submittedName>
</protein>
<dbReference type="AlphaFoldDB" id="A0A6P1Y0M2"/>
<evidence type="ECO:0000256" key="7">
    <source>
        <dbReference type="SAM" id="Phobius"/>
    </source>
</evidence>
<name>A0A6P1Y0M2_9SPIR</name>
<evidence type="ECO:0000256" key="1">
    <source>
        <dbReference type="ARBA" id="ARBA00004651"/>
    </source>
</evidence>
<reference evidence="8 9" key="1">
    <citation type="submission" date="2020-01" db="EMBL/GenBank/DDBJ databases">
        <title>Complete genome sequence of a human oral phylogroup 1 Treponema sp. strain ATCC 700766, originally isolated from periodontitis dental plaque.</title>
        <authorList>
            <person name="Chan Y."/>
            <person name="Huo Y.-B."/>
            <person name="Yu X.-L."/>
            <person name="Zeng H."/>
            <person name="Leung W.-K."/>
            <person name="Watt R.M."/>
        </authorList>
    </citation>
    <scope>NUCLEOTIDE SEQUENCE [LARGE SCALE GENOMIC DNA]</scope>
    <source>
        <strain evidence="8 9">OMZ 804</strain>
    </source>
</reference>
<feature type="transmembrane region" description="Helical" evidence="7">
    <location>
        <begin position="365"/>
        <end position="386"/>
    </location>
</feature>
<dbReference type="PIRSF" id="PIRSF006603">
    <property type="entry name" value="DinF"/>
    <property type="match status" value="1"/>
</dbReference>
<dbReference type="PANTHER" id="PTHR43549:SF3">
    <property type="entry name" value="MULTIDRUG RESISTANCE PROTEIN YPNP-RELATED"/>
    <property type="match status" value="1"/>
</dbReference>
<evidence type="ECO:0000256" key="4">
    <source>
        <dbReference type="ARBA" id="ARBA00022692"/>
    </source>
</evidence>
<dbReference type="GO" id="GO:0005886">
    <property type="term" value="C:plasma membrane"/>
    <property type="evidence" value="ECO:0007669"/>
    <property type="project" value="UniProtKB-SubCell"/>
</dbReference>
<dbReference type="KEGG" id="trz:GWP43_02305"/>
<dbReference type="CDD" id="cd13138">
    <property type="entry name" value="MATE_yoeA_like"/>
    <property type="match status" value="1"/>
</dbReference>
<evidence type="ECO:0000313" key="9">
    <source>
        <dbReference type="Proteomes" id="UP000464374"/>
    </source>
</evidence>